<organism evidence="2 5">
    <name type="scientific">Pseudoalteromonas lipolytica</name>
    <dbReference type="NCBI Taxonomy" id="570156"/>
    <lineage>
        <taxon>Bacteria</taxon>
        <taxon>Pseudomonadati</taxon>
        <taxon>Pseudomonadota</taxon>
        <taxon>Gammaproteobacteria</taxon>
        <taxon>Alteromonadales</taxon>
        <taxon>Pseudoalteromonadaceae</taxon>
        <taxon>Pseudoalteromonas</taxon>
    </lineage>
</organism>
<dbReference type="KEGG" id="pdj:D0907_19135"/>
<dbReference type="Proteomes" id="UP000183805">
    <property type="component" value="Unassembled WGS sequence"/>
</dbReference>
<name>A0AAD0S3Z8_9GAMM</name>
<geneLocation type="plasmid" evidence="2 5">
    <name>unnamed1</name>
</geneLocation>
<keyword evidence="1" id="KW-0732">Signal</keyword>
<dbReference type="EMBL" id="FPAZ01000002">
    <property type="protein sequence ID" value="SFT40832.1"/>
    <property type="molecule type" value="Genomic_DNA"/>
</dbReference>
<dbReference type="Proteomes" id="UP000264605">
    <property type="component" value="Plasmid unnamed1"/>
</dbReference>
<evidence type="ECO:0000313" key="3">
    <source>
        <dbReference type="EMBL" id="SFT40832.1"/>
    </source>
</evidence>
<sequence>MKLRRSLTKLSCASIFALGTAMALSPAANAMKLKQQNLQELTQASQSIITGEVIKVTDGFDNKRPYTEVTIQVGSDAKGKLKENSTYTFRQFGLIKPRSMGNGKVYLGVTPDGFAKWHEGENVIAFMYKPASITGFQTTAGMAQGKFVVRDGKVVNEFANAGLFEDMDTSNFSNEERNMLTSPGAVKADVFINLVGKLTGVQQ</sequence>
<evidence type="ECO:0000256" key="1">
    <source>
        <dbReference type="SAM" id="SignalP"/>
    </source>
</evidence>
<accession>A0AAD0S3Z8</accession>
<evidence type="ECO:0000313" key="2">
    <source>
        <dbReference type="EMBL" id="AXV67422.1"/>
    </source>
</evidence>
<dbReference type="EMBL" id="CP032091">
    <property type="protein sequence ID" value="AXV67422.1"/>
    <property type="molecule type" value="Genomic_DNA"/>
</dbReference>
<feature type="chain" id="PRO_5042227912" evidence="1">
    <location>
        <begin position="31"/>
        <end position="203"/>
    </location>
</feature>
<dbReference type="RefSeq" id="WP_036972403.1">
    <property type="nucleotide sequence ID" value="NZ_CP032091.1"/>
</dbReference>
<reference evidence="3 4" key="1">
    <citation type="submission" date="2016-10" db="EMBL/GenBank/DDBJ databases">
        <authorList>
            <person name="Varghese N."/>
            <person name="Submissions S."/>
        </authorList>
    </citation>
    <scope>NUCLEOTIDE SEQUENCE [LARGE SCALE GENOMIC DNA]</scope>
    <source>
        <strain evidence="3 4">CGMCC 1.8499</strain>
    </source>
</reference>
<evidence type="ECO:0000313" key="5">
    <source>
        <dbReference type="Proteomes" id="UP000264605"/>
    </source>
</evidence>
<reference evidence="2 5" key="2">
    <citation type="submission" date="2018-08" db="EMBL/GenBank/DDBJ databases">
        <title>Draft genome sequence of Pseudoalteromonas donghaensis HJ51.</title>
        <authorList>
            <person name="Oh J."/>
            <person name="Roh D."/>
        </authorList>
    </citation>
    <scope>NUCLEOTIDE SEQUENCE [LARGE SCALE GENOMIC DNA]</scope>
    <source>
        <strain evidence="2 5">HJ51</strain>
        <plasmid evidence="2 5">unnamed1</plasmid>
    </source>
</reference>
<keyword evidence="4" id="KW-1185">Reference proteome</keyword>
<dbReference type="GeneID" id="99507603"/>
<dbReference type="InterPro" id="IPR006311">
    <property type="entry name" value="TAT_signal"/>
</dbReference>
<gene>
    <name evidence="2" type="ORF">D0907_19135</name>
    <name evidence="3" type="ORF">SAMN04487854_102212</name>
</gene>
<feature type="signal peptide" evidence="1">
    <location>
        <begin position="1"/>
        <end position="30"/>
    </location>
</feature>
<dbReference type="AlphaFoldDB" id="A0AAD0S3Z8"/>
<dbReference type="PROSITE" id="PS51318">
    <property type="entry name" value="TAT"/>
    <property type="match status" value="1"/>
</dbReference>
<protein>
    <submittedName>
        <fullName evidence="2">Uncharacterized protein</fullName>
    </submittedName>
</protein>
<proteinExistence type="predicted"/>
<keyword evidence="2" id="KW-0614">Plasmid</keyword>
<evidence type="ECO:0000313" key="4">
    <source>
        <dbReference type="Proteomes" id="UP000183805"/>
    </source>
</evidence>